<dbReference type="InterPro" id="IPR036860">
    <property type="entry name" value="SH2_dom_sf"/>
</dbReference>
<dbReference type="InterPro" id="IPR000980">
    <property type="entry name" value="SH2"/>
</dbReference>
<feature type="region of interest" description="Disordered" evidence="2">
    <location>
        <begin position="257"/>
        <end position="276"/>
    </location>
</feature>
<feature type="region of interest" description="Disordered" evidence="2">
    <location>
        <begin position="281"/>
        <end position="329"/>
    </location>
</feature>
<dbReference type="GO" id="GO:0007264">
    <property type="term" value="P:small GTPase-mediated signal transduction"/>
    <property type="evidence" value="ECO:0007669"/>
    <property type="project" value="InterPro"/>
</dbReference>
<feature type="domain" description="SH2" evidence="3">
    <location>
        <begin position="20"/>
        <end position="115"/>
    </location>
</feature>
<keyword evidence="4" id="KW-1185">Reference proteome</keyword>
<dbReference type="InterPro" id="IPR051853">
    <property type="entry name" value="SH2-Ras-GEF_adapter"/>
</dbReference>
<dbReference type="InterPro" id="IPR001895">
    <property type="entry name" value="RASGEF_cat_dom"/>
</dbReference>
<dbReference type="AlphaFoldDB" id="A0AAF3FKU0"/>
<dbReference type="InterPro" id="IPR036964">
    <property type="entry name" value="RASGEF_cat_dom_sf"/>
</dbReference>
<dbReference type="Pfam" id="PF00617">
    <property type="entry name" value="RasGEF"/>
    <property type="match status" value="1"/>
</dbReference>
<dbReference type="InterPro" id="IPR023578">
    <property type="entry name" value="Ras_GEF_dom_sf"/>
</dbReference>
<accession>A0AAF3FKU0</accession>
<evidence type="ECO:0000256" key="2">
    <source>
        <dbReference type="SAM" id="MobiDB-lite"/>
    </source>
</evidence>
<evidence type="ECO:0000259" key="3">
    <source>
        <dbReference type="PROSITE" id="PS50001"/>
    </source>
</evidence>
<dbReference type="SMART" id="SM00252">
    <property type="entry name" value="SH2"/>
    <property type="match status" value="1"/>
</dbReference>
<proteinExistence type="predicted"/>
<evidence type="ECO:0000313" key="5">
    <source>
        <dbReference type="WBParaSite" id="MBELARI_LOCUS7741"/>
    </source>
</evidence>
<evidence type="ECO:0000313" key="4">
    <source>
        <dbReference type="Proteomes" id="UP000887575"/>
    </source>
</evidence>
<name>A0AAF3FKU0_9BILA</name>
<dbReference type="Proteomes" id="UP000887575">
    <property type="component" value="Unassembled WGS sequence"/>
</dbReference>
<dbReference type="Gene3D" id="1.10.840.10">
    <property type="entry name" value="Ras guanine-nucleotide exchange factors catalytic domain"/>
    <property type="match status" value="1"/>
</dbReference>
<dbReference type="PANTHER" id="PTHR14247">
    <property type="entry name" value="BREAST CANCER ANTI-ESTROGEN RESISTANCE PROTEIN 3 HOMOLOG-LIKE PROTEIN"/>
    <property type="match status" value="1"/>
</dbReference>
<dbReference type="Pfam" id="PF00017">
    <property type="entry name" value="SH2"/>
    <property type="match status" value="1"/>
</dbReference>
<keyword evidence="1" id="KW-0727">SH2 domain</keyword>
<feature type="compositionally biased region" description="Basic and acidic residues" evidence="2">
    <location>
        <begin position="288"/>
        <end position="322"/>
    </location>
</feature>
<dbReference type="FunFam" id="3.30.505.10:FF:000013">
    <property type="entry name" value="SH2 domain-containing protein 3C isoform X1"/>
    <property type="match status" value="1"/>
</dbReference>
<dbReference type="WBParaSite" id="MBELARI_LOCUS7741">
    <property type="protein sequence ID" value="MBELARI_LOCUS7741"/>
    <property type="gene ID" value="MBELARI_LOCUS7741"/>
</dbReference>
<dbReference type="PANTHER" id="PTHR14247:SF8">
    <property type="entry name" value="RAS-GEF DOMAIN-CONTAINING PROTEIN"/>
    <property type="match status" value="1"/>
</dbReference>
<dbReference type="PRINTS" id="PR00401">
    <property type="entry name" value="SH2DOMAIN"/>
</dbReference>
<dbReference type="Gene3D" id="3.30.505.10">
    <property type="entry name" value="SH2 domain"/>
    <property type="match status" value="1"/>
</dbReference>
<dbReference type="PROSITE" id="PS50001">
    <property type="entry name" value="SH2"/>
    <property type="match status" value="1"/>
</dbReference>
<sequence>MDEYDDPIGSTRAQMLQQKYYHGKLTRVRAEELVRKSGEFLVRDSISAPGDYVLTTKHGDRALHFQINSTKLPTGRIVYHFEEEQFTSIPSLLQFYQSHQRPITMTSGAIIKTPIDPTGCPVAKHPESQEIEAAYARVLNPSAHVSANAHPRTLTQQAILNRVMRSRPTSEYTFSTAKEIPTHLMNRPLPVPIAVPRISNEDQDDYCDMDYDAMEDVLDASVSTQLERNGKSYSTFSLPGSTMNRGFSSCQNLTVKSFQTKNPPPLPPRSKSPNERDSALISDISDYDEPKGKESLEKNNNENDYDQVRTKMRRSENCSKPDDYDDITSRDSGINMQFAKSESILQMLDGLKKKLKQMSIDEVCKEICRQDAALIGFIDTNEKNKMENGLRQILLPSGSKMRNELNARSRSMQLVVVLTILHETKSSSTFLSFWFNIANEIFYSFGNFFAFVNIMQGLMSKVLVEQQWLWSSMDLQTRTRYERLLKAFRHLRSSGEPGESAAPCIIPLLHPVLELFTVNTTAFTDGRSFSSEIDSLWRWLEMARAWTTVADEMRDRARKRFELSKKNFDITKGLLSHSILIQIFTDSSNCDSEKKYYPALSTIEYLLQNVRV</sequence>
<organism evidence="4 5">
    <name type="scientific">Mesorhabditis belari</name>
    <dbReference type="NCBI Taxonomy" id="2138241"/>
    <lineage>
        <taxon>Eukaryota</taxon>
        <taxon>Metazoa</taxon>
        <taxon>Ecdysozoa</taxon>
        <taxon>Nematoda</taxon>
        <taxon>Chromadorea</taxon>
        <taxon>Rhabditida</taxon>
        <taxon>Rhabditina</taxon>
        <taxon>Rhabditomorpha</taxon>
        <taxon>Rhabditoidea</taxon>
        <taxon>Rhabditidae</taxon>
        <taxon>Mesorhabditinae</taxon>
        <taxon>Mesorhabditis</taxon>
    </lineage>
</organism>
<protein>
    <submittedName>
        <fullName evidence="5">SH2 domain-containing protein</fullName>
    </submittedName>
</protein>
<dbReference type="SUPFAM" id="SSF55550">
    <property type="entry name" value="SH2 domain"/>
    <property type="match status" value="1"/>
</dbReference>
<evidence type="ECO:0000256" key="1">
    <source>
        <dbReference type="PROSITE-ProRule" id="PRU00191"/>
    </source>
</evidence>
<reference evidence="5" key="1">
    <citation type="submission" date="2024-02" db="UniProtKB">
        <authorList>
            <consortium name="WormBaseParasite"/>
        </authorList>
    </citation>
    <scope>IDENTIFICATION</scope>
</reference>
<dbReference type="SUPFAM" id="SSF48366">
    <property type="entry name" value="Ras GEF"/>
    <property type="match status" value="1"/>
</dbReference>
<dbReference type="GO" id="GO:0005085">
    <property type="term" value="F:guanyl-nucleotide exchange factor activity"/>
    <property type="evidence" value="ECO:0007669"/>
    <property type="project" value="InterPro"/>
</dbReference>